<dbReference type="InterPro" id="IPR013989">
    <property type="entry name" value="Dev_and_cell_death_domain"/>
</dbReference>
<dbReference type="PANTHER" id="PTHR33269">
    <property type="entry name" value="NADH-UBIQUINONE OXIDOREDUCTASE CHAIN 6"/>
    <property type="match status" value="1"/>
</dbReference>
<geneLocation type="mitochondrion" evidence="3"/>
<dbReference type="InterPro" id="IPR001457">
    <property type="entry name" value="NADH_UbQ/plastoQ_OxRdtase_su6"/>
</dbReference>
<gene>
    <name evidence="3" type="primary">nad6</name>
</gene>
<keyword evidence="1" id="KW-1133">Transmembrane helix</keyword>
<feature type="transmembrane region" description="Helical" evidence="1">
    <location>
        <begin position="54"/>
        <end position="76"/>
    </location>
</feature>
<accession>A0A4Y5SDY7</accession>
<feature type="transmembrane region" description="Helical" evidence="1">
    <location>
        <begin position="28"/>
        <end position="48"/>
    </location>
</feature>
<comment type="function">
    <text evidence="1">Core subunit of the mitochondrial membrane respiratory chain NADH dehydrogenase (Complex I) which catalyzes electron transfer from NADH through the respiratory chain, using ubiquinone as an electron acceptor. Essential for the catalytic activity and assembly of complex I.</text>
</comment>
<dbReference type="GO" id="GO:0031966">
    <property type="term" value="C:mitochondrial membrane"/>
    <property type="evidence" value="ECO:0007669"/>
    <property type="project" value="UniProtKB-SubCell"/>
</dbReference>
<evidence type="ECO:0000259" key="2">
    <source>
        <dbReference type="PROSITE" id="PS51222"/>
    </source>
</evidence>
<keyword evidence="1" id="KW-1278">Translocase</keyword>
<evidence type="ECO:0000313" key="3">
    <source>
        <dbReference type="EMBL" id="QDA21742.1"/>
    </source>
</evidence>
<reference evidence="3" key="1">
    <citation type="journal article" date="2019" name="Mitochondrial DNA Part B Resour">
        <title>Complete mitochondrial genome of a rare diatom (Bacillariophyta) Proschkinia and its phylogenetic and taxonomic implications.</title>
        <authorList>
            <person name="Gastineau R."/>
            <person name="Kim S.-Y."/>
            <person name="Lemieux C."/>
            <person name="Turmel M."/>
            <person name="Witkowski A."/>
            <person name="Park J.-G."/>
            <person name="Kim B.-S."/>
            <person name="Mann D.G."/>
            <person name="Theriot E.C."/>
        </authorList>
    </citation>
    <scope>NUCLEOTIDE SEQUENCE</scope>
</reference>
<dbReference type="GO" id="GO:0008137">
    <property type="term" value="F:NADH dehydrogenase (ubiquinone) activity"/>
    <property type="evidence" value="ECO:0007669"/>
    <property type="project" value="UniProtKB-UniRule"/>
</dbReference>
<feature type="transmembrane region" description="Helical" evidence="1">
    <location>
        <begin position="147"/>
        <end position="172"/>
    </location>
</feature>
<dbReference type="InterPro" id="IPR042106">
    <property type="entry name" value="Nuo/plastoQ_OxRdtase_6_NuoJ"/>
</dbReference>
<evidence type="ECO:0000256" key="1">
    <source>
        <dbReference type="RuleBase" id="RU004430"/>
    </source>
</evidence>
<name>A0A4Y5SDY7_9STRA</name>
<protein>
    <recommendedName>
        <fullName evidence="1">NADH-ubiquinone oxidoreductase chain 6</fullName>
        <ecNumber evidence="1">7.1.1.2</ecNumber>
    </recommendedName>
</protein>
<keyword evidence="1" id="KW-0812">Transmembrane</keyword>
<dbReference type="EMBL" id="MH800316">
    <property type="protein sequence ID" value="QDA21742.1"/>
    <property type="molecule type" value="Genomic_DNA"/>
</dbReference>
<dbReference type="PANTHER" id="PTHR33269:SF17">
    <property type="entry name" value="NADH-UBIQUINONE OXIDOREDUCTASE CHAIN 6"/>
    <property type="match status" value="1"/>
</dbReference>
<sequence length="203" mass="23376">MNLNLLFTVFSFALVFSAFMVIFSKHPVFCLLFLVGCFIFSSFLLLLLECEFLAFLFIVVYVGAIAVLFLFAIMMLEPKSKYLSQNATKYMPIGFLFVTTFVLVVLILLQNQFDSNVVGNSFYSNKYFNWYDLIDSVNDIEVFGQVLYSYFVLHFLAAGFILLMVLIGIVYLTNNFNKSSAFQQSIFKQLSRNSDFFKNLNRG</sequence>
<proteinExistence type="inferred from homology"/>
<keyword evidence="1" id="KW-0249">Electron transport</keyword>
<comment type="subcellular location">
    <subcellularLocation>
        <location evidence="1">Mitochondrion membrane</location>
        <topology evidence="1">Multi-pass membrane protein</topology>
    </subcellularLocation>
</comment>
<feature type="transmembrane region" description="Helical" evidence="1">
    <location>
        <begin position="6"/>
        <end position="23"/>
    </location>
</feature>
<comment type="catalytic activity">
    <reaction evidence="1">
        <text>a ubiquinone + NADH + 5 H(+)(in) = a ubiquinol + NAD(+) + 4 H(+)(out)</text>
        <dbReference type="Rhea" id="RHEA:29091"/>
        <dbReference type="Rhea" id="RHEA-COMP:9565"/>
        <dbReference type="Rhea" id="RHEA-COMP:9566"/>
        <dbReference type="ChEBI" id="CHEBI:15378"/>
        <dbReference type="ChEBI" id="CHEBI:16389"/>
        <dbReference type="ChEBI" id="CHEBI:17976"/>
        <dbReference type="ChEBI" id="CHEBI:57540"/>
        <dbReference type="ChEBI" id="CHEBI:57945"/>
        <dbReference type="EC" id="7.1.1.2"/>
    </reaction>
</comment>
<keyword evidence="1" id="KW-0520">NAD</keyword>
<dbReference type="Gene3D" id="1.20.120.1200">
    <property type="entry name" value="NADH-ubiquinone/plastoquinone oxidoreductase chain 6, subunit NuoJ"/>
    <property type="match status" value="1"/>
</dbReference>
<dbReference type="EC" id="7.1.1.2" evidence="1"/>
<dbReference type="AlphaFoldDB" id="A0A4Y5SDY7"/>
<organism evidence="3">
    <name type="scientific">Proschkinia sp. SZCZR1824</name>
    <dbReference type="NCBI Taxonomy" id="2588390"/>
    <lineage>
        <taxon>Eukaryota</taxon>
        <taxon>Sar</taxon>
        <taxon>Stramenopiles</taxon>
        <taxon>Ochrophyta</taxon>
        <taxon>Bacillariophyta</taxon>
        <taxon>Bacillariophyceae</taxon>
        <taxon>Bacillariophycidae</taxon>
        <taxon>Naviculales</taxon>
        <taxon>Proschkiniaceae</taxon>
        <taxon>Proschkinia</taxon>
    </lineage>
</organism>
<feature type="transmembrane region" description="Helical" evidence="1">
    <location>
        <begin position="88"/>
        <end position="109"/>
    </location>
</feature>
<comment type="similarity">
    <text evidence="1">Belongs to the complex I subunit 6 family.</text>
</comment>
<feature type="domain" description="DCD" evidence="2">
    <location>
        <begin position="164"/>
        <end position="203"/>
    </location>
</feature>
<keyword evidence="1" id="KW-0830">Ubiquinone</keyword>
<keyword evidence="1" id="KW-0472">Membrane</keyword>
<dbReference type="PROSITE" id="PS51222">
    <property type="entry name" value="DCD"/>
    <property type="match status" value="1"/>
</dbReference>
<dbReference type="Pfam" id="PF00499">
    <property type="entry name" value="Oxidored_q3"/>
    <property type="match status" value="1"/>
</dbReference>
<keyword evidence="1 3" id="KW-0496">Mitochondrion</keyword>
<keyword evidence="1" id="KW-0813">Transport</keyword>
<keyword evidence="1" id="KW-0679">Respiratory chain</keyword>